<accession>A0ABR9ZXF7</accession>
<evidence type="ECO:0008006" key="4">
    <source>
        <dbReference type="Google" id="ProtNLM"/>
    </source>
</evidence>
<proteinExistence type="predicted"/>
<keyword evidence="1" id="KW-0812">Transmembrane</keyword>
<sequence length="396" mass="46653">MKNADAINDAIKIYYLGIENEFKLDNHAMIKDDVDMNGYVIARYLKARNYIKNNRMVPHILKVIIKLWWAIHLIVTMINFTKTFVRSVLNQNKKVLKHEEIFVLGNNRAYSIFERLKGDHSVLYLSVPWVKIPHGNNIAKTISIFDILENNDIIWALRRSLNIRKTHKKKFASINQSITLQTYDSFNWFLLYRVLEKIEPSCIWFINHYDRWAIMYDSIHGKSSKKQIQHGIIDKEILIPNKLKNVEECYCLDAESIEIFKTNYHDNTNKKTIYKIVNNCLKLLDTGISKSILFIGGPFDSEHEKSIINKISKELKEYTIFIKPHPSYPIKFYSNLEKDNIVIIKEKDFYPIVKFAVSYRSTLAYDYEKHRIPVVYHEGKTQEAIIIEINGIDKNQ</sequence>
<dbReference type="Proteomes" id="UP000614200">
    <property type="component" value="Unassembled WGS sequence"/>
</dbReference>
<evidence type="ECO:0000256" key="1">
    <source>
        <dbReference type="SAM" id="Phobius"/>
    </source>
</evidence>
<comment type="caution">
    <text evidence="2">The sequence shown here is derived from an EMBL/GenBank/DDBJ whole genome shotgun (WGS) entry which is preliminary data.</text>
</comment>
<reference evidence="2 3" key="1">
    <citation type="submission" date="2020-11" db="EMBL/GenBank/DDBJ databases">
        <title>Fusibacter basophilias sp. nov.</title>
        <authorList>
            <person name="Qiu D."/>
        </authorList>
    </citation>
    <scope>NUCLEOTIDE SEQUENCE [LARGE SCALE GENOMIC DNA]</scope>
    <source>
        <strain evidence="2 3">Q10-2</strain>
    </source>
</reference>
<dbReference type="EMBL" id="JADKNH010000013">
    <property type="protein sequence ID" value="MBF4695140.1"/>
    <property type="molecule type" value="Genomic_DNA"/>
</dbReference>
<name>A0ABR9ZXF7_9FIRM</name>
<feature type="transmembrane region" description="Helical" evidence="1">
    <location>
        <begin position="60"/>
        <end position="80"/>
    </location>
</feature>
<keyword evidence="1" id="KW-0472">Membrane</keyword>
<evidence type="ECO:0000313" key="3">
    <source>
        <dbReference type="Proteomes" id="UP000614200"/>
    </source>
</evidence>
<gene>
    <name evidence="2" type="ORF">ISU02_18730</name>
</gene>
<evidence type="ECO:0000313" key="2">
    <source>
        <dbReference type="EMBL" id="MBF4695140.1"/>
    </source>
</evidence>
<protein>
    <recommendedName>
        <fullName evidence="4">Glycosyltransferase family 52</fullName>
    </recommendedName>
</protein>
<dbReference type="RefSeq" id="WP_194703383.1">
    <property type="nucleotide sequence ID" value="NZ_JADKNH010000013.1"/>
</dbReference>
<organism evidence="2 3">
    <name type="scientific">Fusibacter ferrireducens</name>
    <dbReference type="NCBI Taxonomy" id="2785058"/>
    <lineage>
        <taxon>Bacteria</taxon>
        <taxon>Bacillati</taxon>
        <taxon>Bacillota</taxon>
        <taxon>Clostridia</taxon>
        <taxon>Eubacteriales</taxon>
        <taxon>Eubacteriales Family XII. Incertae Sedis</taxon>
        <taxon>Fusibacter</taxon>
    </lineage>
</organism>
<keyword evidence="3" id="KW-1185">Reference proteome</keyword>
<keyword evidence="1" id="KW-1133">Transmembrane helix</keyword>